<gene>
    <name evidence="1" type="ORF">OWV82_002746</name>
</gene>
<organism evidence="1 2">
    <name type="scientific">Melia azedarach</name>
    <name type="common">Chinaberry tree</name>
    <dbReference type="NCBI Taxonomy" id="155640"/>
    <lineage>
        <taxon>Eukaryota</taxon>
        <taxon>Viridiplantae</taxon>
        <taxon>Streptophyta</taxon>
        <taxon>Embryophyta</taxon>
        <taxon>Tracheophyta</taxon>
        <taxon>Spermatophyta</taxon>
        <taxon>Magnoliopsida</taxon>
        <taxon>eudicotyledons</taxon>
        <taxon>Gunneridae</taxon>
        <taxon>Pentapetalae</taxon>
        <taxon>rosids</taxon>
        <taxon>malvids</taxon>
        <taxon>Sapindales</taxon>
        <taxon>Meliaceae</taxon>
        <taxon>Melia</taxon>
    </lineage>
</organism>
<comment type="caution">
    <text evidence="1">The sequence shown here is derived from an EMBL/GenBank/DDBJ whole genome shotgun (WGS) entry which is preliminary data.</text>
</comment>
<name>A0ACC1Z4W1_MELAZ</name>
<reference evidence="1 2" key="1">
    <citation type="journal article" date="2023" name="Science">
        <title>Complex scaffold remodeling in plant triterpene biosynthesis.</title>
        <authorList>
            <person name="De La Pena R."/>
            <person name="Hodgson H."/>
            <person name="Liu J.C."/>
            <person name="Stephenson M.J."/>
            <person name="Martin A.C."/>
            <person name="Owen C."/>
            <person name="Harkess A."/>
            <person name="Leebens-Mack J."/>
            <person name="Jimenez L.E."/>
            <person name="Osbourn A."/>
            <person name="Sattely E.S."/>
        </authorList>
    </citation>
    <scope>NUCLEOTIDE SEQUENCE [LARGE SCALE GENOMIC DNA]</scope>
    <source>
        <strain evidence="2">cv. JPN11</strain>
        <tissue evidence="1">Leaf</tissue>
    </source>
</reference>
<proteinExistence type="predicted"/>
<accession>A0ACC1Z4W1</accession>
<keyword evidence="2" id="KW-1185">Reference proteome</keyword>
<evidence type="ECO:0000313" key="1">
    <source>
        <dbReference type="EMBL" id="KAJ4730065.1"/>
    </source>
</evidence>
<evidence type="ECO:0000313" key="2">
    <source>
        <dbReference type="Proteomes" id="UP001164539"/>
    </source>
</evidence>
<protein>
    <submittedName>
        <fullName evidence="1">Cellulose synthase-like protein</fullName>
    </submittedName>
</protein>
<dbReference type="Proteomes" id="UP001164539">
    <property type="component" value="Chromosome 1"/>
</dbReference>
<sequence length="752" mass="84241">MANPMRSVPLYEKVVHKNATQRVLDVTVLFLLLCLLVYRLLSVHDHGFAWFLAFLCESFFTFIWVLVICSRWTPISYKTYPQRLQKRVSELPAVDMFVTTADAELEPPIITVNTVLSLLAVDYPAHKLACYVSDDGCSPLIFYSLVEASKFAKLWVPFCKKFNIQVRAPFRYFAGESAPPSPSSREFQQDWKKMKKEYEQLCRNIEHAAKESAAFDLTGDLAVFSNTEPRNHPSIVKVIWENEENLPDGIPHLIYISREKRPKHPHHYKAGAMNVLNRVSGVMTNAPLVLNVDCDMYANNPEILLQAMCLLLGFKNERDCAFVQSPQLFYDSPENQLTVLHEHIGKGIVGIQGPFYAGSGTFHRRKVIYGLWPDEIQIQNQGKYFNSVNGYKVSDDELLKKFGISKEFIESASHALRGKTGPKTSSPLNSLDAAHQVAGCGYENGTDWGENVGWLYGSTTEDILTGLMIHKKGWRSGYCSPDPPAFLGCAPPGGPAAMRQQKRWATGLLEILFSKNNPIFATLTGKLLFRQCLAYLWVLTWGLRSIPELCYTLLPAYCIITNSNFLPKVQEPGICIPVAVLVIYKLYNLSEYILSGFSILSWWVNNRKARILTTSAWLFGFVNAVLKLFGLADTIFEITQKVYQPPASTADDDENEDLFVFDESPVFIPGTTILLVHVAALATGVLGLQPQVGGQGFGLGELICSVYVVLYFWPFMKGLFRRGKYGIPLSTICKSAALALLFAQSCKVGSMN</sequence>
<dbReference type="EMBL" id="CM051394">
    <property type="protein sequence ID" value="KAJ4730065.1"/>
    <property type="molecule type" value="Genomic_DNA"/>
</dbReference>